<feature type="compositionally biased region" description="Basic and acidic residues" evidence="1">
    <location>
        <begin position="160"/>
        <end position="182"/>
    </location>
</feature>
<accession>A0A9W9HL51</accession>
<dbReference type="AlphaFoldDB" id="A0A9W9HL51"/>
<dbReference type="Proteomes" id="UP001149163">
    <property type="component" value="Unassembled WGS sequence"/>
</dbReference>
<comment type="caution">
    <text evidence="2">The sequence shown here is derived from an EMBL/GenBank/DDBJ whole genome shotgun (WGS) entry which is preliminary data.</text>
</comment>
<dbReference type="GeneID" id="81432003"/>
<reference evidence="2" key="2">
    <citation type="journal article" date="2023" name="IMA Fungus">
        <title>Comparative genomic study of the Penicillium genus elucidates a diverse pangenome and 15 lateral gene transfer events.</title>
        <authorList>
            <person name="Petersen C."/>
            <person name="Sorensen T."/>
            <person name="Nielsen M.R."/>
            <person name="Sondergaard T.E."/>
            <person name="Sorensen J.L."/>
            <person name="Fitzpatrick D.A."/>
            <person name="Frisvad J.C."/>
            <person name="Nielsen K.L."/>
        </authorList>
    </citation>
    <scope>NUCLEOTIDE SEQUENCE</scope>
    <source>
        <strain evidence="2">IBT 26290</strain>
    </source>
</reference>
<organism evidence="2 3">
    <name type="scientific">Penicillium canariense</name>
    <dbReference type="NCBI Taxonomy" id="189055"/>
    <lineage>
        <taxon>Eukaryota</taxon>
        <taxon>Fungi</taxon>
        <taxon>Dikarya</taxon>
        <taxon>Ascomycota</taxon>
        <taxon>Pezizomycotina</taxon>
        <taxon>Eurotiomycetes</taxon>
        <taxon>Eurotiomycetidae</taxon>
        <taxon>Eurotiales</taxon>
        <taxon>Aspergillaceae</taxon>
        <taxon>Penicillium</taxon>
    </lineage>
</organism>
<feature type="region of interest" description="Disordered" evidence="1">
    <location>
        <begin position="1"/>
        <end position="140"/>
    </location>
</feature>
<keyword evidence="3" id="KW-1185">Reference proteome</keyword>
<evidence type="ECO:0000256" key="1">
    <source>
        <dbReference type="SAM" id="MobiDB-lite"/>
    </source>
</evidence>
<feature type="region of interest" description="Disordered" evidence="1">
    <location>
        <begin position="156"/>
        <end position="228"/>
    </location>
</feature>
<sequence>MIKFFESDEENDEDSHRGSDGGSDEASHRASNKISDEGSDDGSDEGSDESSDEGSDEESDEDSEQSEDDEDDDTKEMAKRNGGPPKKSLQAPTFVEAQEPDWPGTLRELLGQQRASKMTETTNSSEAPSTGTPSGFQLNKTHDVYLRMKAQLDAQMARKVAQEREDARKKEEAKKAEMEKATAKARKPRSSLWDMSSSDSSDSSDTSDDDYPAELFGPRPIKQEGSDW</sequence>
<name>A0A9W9HL51_9EURO</name>
<gene>
    <name evidence="2" type="ORF">N7482_010703</name>
</gene>
<feature type="compositionally biased region" description="Low complexity" evidence="1">
    <location>
        <begin position="190"/>
        <end position="204"/>
    </location>
</feature>
<feature type="compositionally biased region" description="Polar residues" evidence="1">
    <location>
        <begin position="113"/>
        <end position="139"/>
    </location>
</feature>
<reference evidence="2" key="1">
    <citation type="submission" date="2022-11" db="EMBL/GenBank/DDBJ databases">
        <authorList>
            <person name="Petersen C."/>
        </authorList>
    </citation>
    <scope>NUCLEOTIDE SEQUENCE</scope>
    <source>
        <strain evidence="2">IBT 26290</strain>
    </source>
</reference>
<evidence type="ECO:0000313" key="2">
    <source>
        <dbReference type="EMBL" id="KAJ5151451.1"/>
    </source>
</evidence>
<feature type="compositionally biased region" description="Acidic residues" evidence="1">
    <location>
        <begin position="37"/>
        <end position="74"/>
    </location>
</feature>
<protein>
    <submittedName>
        <fullName evidence="2">Uncharacterized protein</fullName>
    </submittedName>
</protein>
<dbReference type="RefSeq" id="XP_056538784.1">
    <property type="nucleotide sequence ID" value="XM_056692827.1"/>
</dbReference>
<proteinExistence type="predicted"/>
<evidence type="ECO:0000313" key="3">
    <source>
        <dbReference type="Proteomes" id="UP001149163"/>
    </source>
</evidence>
<dbReference type="EMBL" id="JAPQKN010000008">
    <property type="protein sequence ID" value="KAJ5151451.1"/>
    <property type="molecule type" value="Genomic_DNA"/>
</dbReference>